<evidence type="ECO:0000313" key="1">
    <source>
        <dbReference type="EMBL" id="EDU57684.1"/>
    </source>
</evidence>
<reference evidence="2" key="1">
    <citation type="submission" date="2008-04" db="EMBL/GenBank/DDBJ databases">
        <title>Draft genome sequence of Providencia stuartii (ATCC 25827).</title>
        <authorList>
            <person name="Sudarsanam P."/>
            <person name="Ley R."/>
            <person name="Guruge J."/>
            <person name="Turnbaugh P.J."/>
            <person name="Mahowald M."/>
            <person name="Liep D."/>
            <person name="Gordon J."/>
        </authorList>
    </citation>
    <scope>NUCLEOTIDE SEQUENCE [LARGE SCALE GENOMIC DNA]</scope>
    <source>
        <strain evidence="2">ATCC 25827</strain>
    </source>
</reference>
<gene>
    <name evidence="1" type="ORF">PROSTU_04461</name>
</gene>
<name>A0AA86YVN4_PROST</name>
<organism evidence="1 2">
    <name type="scientific">Providencia stuartii ATCC 25827</name>
    <dbReference type="NCBI Taxonomy" id="471874"/>
    <lineage>
        <taxon>Bacteria</taxon>
        <taxon>Pseudomonadati</taxon>
        <taxon>Pseudomonadota</taxon>
        <taxon>Gammaproteobacteria</taxon>
        <taxon>Enterobacterales</taxon>
        <taxon>Morganellaceae</taxon>
        <taxon>Providencia</taxon>
    </lineage>
</organism>
<accession>A0AA86YVN4</accession>
<protein>
    <submittedName>
        <fullName evidence="1">Uncharacterized protein</fullName>
    </submittedName>
</protein>
<comment type="caution">
    <text evidence="1">The sequence shown here is derived from an EMBL/GenBank/DDBJ whole genome shotgun (WGS) entry which is preliminary data.</text>
</comment>
<dbReference type="RefSeq" id="WP_004916546.1">
    <property type="nucleotide sequence ID" value="NZ_DS607648.1"/>
</dbReference>
<reference evidence="1 2" key="3">
    <citation type="submission" date="2008-05" db="EMBL/GenBank/DDBJ databases">
        <authorList>
            <person name="Fulton L."/>
            <person name="Clifton S."/>
            <person name="Fulton B."/>
            <person name="Xu J."/>
            <person name="Minx P."/>
            <person name="Pepin K.H."/>
            <person name="Johnson M."/>
            <person name="Thiruvilangam P."/>
            <person name="Bhonagiri V."/>
            <person name="Nash W.E."/>
            <person name="Mardis E.R."/>
            <person name="Wilson R.K."/>
        </authorList>
    </citation>
    <scope>NUCLEOTIDE SEQUENCE [LARGE SCALE GENOMIC DNA]</scope>
    <source>
        <strain evidence="1 2">ATCC 25827</strain>
    </source>
</reference>
<dbReference type="EMBL" id="ABJD02000117">
    <property type="protein sequence ID" value="EDU57684.1"/>
    <property type="molecule type" value="Genomic_DNA"/>
</dbReference>
<dbReference type="AlphaFoldDB" id="A0AA86YVN4"/>
<proteinExistence type="predicted"/>
<dbReference type="Proteomes" id="UP000004506">
    <property type="component" value="Unassembled WGS sequence"/>
</dbReference>
<evidence type="ECO:0000313" key="2">
    <source>
        <dbReference type="Proteomes" id="UP000004506"/>
    </source>
</evidence>
<reference evidence="2" key="2">
    <citation type="submission" date="2008-04" db="EMBL/GenBank/DDBJ databases">
        <title>Draft genome sequence of Providencia stuartii(ATCC 25827).</title>
        <authorList>
            <person name="Sudarsanam P."/>
            <person name="Ley R."/>
            <person name="Guruge J."/>
            <person name="Turnbaugh P.J."/>
            <person name="Mahowald M."/>
            <person name="Liep D."/>
            <person name="Gordon J."/>
        </authorList>
    </citation>
    <scope>NUCLEOTIDE SEQUENCE [LARGE SCALE GENOMIC DNA]</scope>
    <source>
        <strain evidence="2">ATCC 25827</strain>
    </source>
</reference>
<sequence>MGAYATQDAIEEARLENAAWQDEQSAYIAEQAHELMEMLGSTLTDKWTDSEYDEAQDRASEFIKSLMKEARMM</sequence>